<keyword evidence="1" id="KW-0378">Hydrolase</keyword>
<dbReference type="SUPFAM" id="SSF53474">
    <property type="entry name" value="alpha/beta-Hydrolases"/>
    <property type="match status" value="1"/>
</dbReference>
<dbReference type="GO" id="GO:0016787">
    <property type="term" value="F:hydrolase activity"/>
    <property type="evidence" value="ECO:0007669"/>
    <property type="project" value="UniProtKB-KW"/>
</dbReference>
<dbReference type="InterPro" id="IPR000073">
    <property type="entry name" value="AB_hydrolase_1"/>
</dbReference>
<dbReference type="InterPro" id="IPR029058">
    <property type="entry name" value="AB_hydrolase_fold"/>
</dbReference>
<evidence type="ECO:0000256" key="1">
    <source>
        <dbReference type="ARBA" id="ARBA00022801"/>
    </source>
</evidence>
<dbReference type="EMBL" id="NAJQ01000503">
    <property type="protein sequence ID" value="TKA68520.1"/>
    <property type="molecule type" value="Genomic_DNA"/>
</dbReference>
<reference evidence="3 4" key="1">
    <citation type="submission" date="2017-03" db="EMBL/GenBank/DDBJ databases">
        <title>Genomes of endolithic fungi from Antarctica.</title>
        <authorList>
            <person name="Coleine C."/>
            <person name="Masonjones S."/>
            <person name="Stajich J.E."/>
        </authorList>
    </citation>
    <scope>NUCLEOTIDE SEQUENCE [LARGE SCALE GENOMIC DNA]</scope>
    <source>
        <strain evidence="3 4">CCFEE 5184</strain>
    </source>
</reference>
<comment type="caution">
    <text evidence="3">The sequence shown here is derived from an EMBL/GenBank/DDBJ whole genome shotgun (WGS) entry which is preliminary data.</text>
</comment>
<dbReference type="AlphaFoldDB" id="A0A4U0WXL8"/>
<dbReference type="PANTHER" id="PTHR43798:SF31">
    <property type="entry name" value="AB HYDROLASE SUPERFAMILY PROTEIN YCLE"/>
    <property type="match status" value="1"/>
</dbReference>
<accession>A0A4U0WXL8</accession>
<organism evidence="3 4">
    <name type="scientific">Friedmanniomyces simplex</name>
    <dbReference type="NCBI Taxonomy" id="329884"/>
    <lineage>
        <taxon>Eukaryota</taxon>
        <taxon>Fungi</taxon>
        <taxon>Dikarya</taxon>
        <taxon>Ascomycota</taxon>
        <taxon>Pezizomycotina</taxon>
        <taxon>Dothideomycetes</taxon>
        <taxon>Dothideomycetidae</taxon>
        <taxon>Mycosphaerellales</taxon>
        <taxon>Teratosphaeriaceae</taxon>
        <taxon>Friedmanniomyces</taxon>
    </lineage>
</organism>
<feature type="domain" description="AB hydrolase-1" evidence="2">
    <location>
        <begin position="21"/>
        <end position="224"/>
    </location>
</feature>
<sequence length="246" mass="27445">LSMHKKTEAWCGPFADISRGLVSDMRGRGASDKHRPYTHARWFDDVEELRQWAKDEKFVMTGGGSMSHGGFLTLEYALAYQQHLYGIVVSDSAAQMSHWGTINMTKAALTDPRYQMDLIAGFGSIAALYAAPPEVKGHAGVDIDAVLSASAMPFYKTGNAAMGDCLSRYDVRDRLQDIKVLAFIAVGRHEWIIPVQGSEKLAEKMPRSRLVMYEMSGHLPGMEEKTRFQEDVREFLKTLDVPGLKL</sequence>
<dbReference type="InterPro" id="IPR050266">
    <property type="entry name" value="AB_hydrolase_sf"/>
</dbReference>
<evidence type="ECO:0000259" key="2">
    <source>
        <dbReference type="Pfam" id="PF00561"/>
    </source>
</evidence>
<dbReference type="Proteomes" id="UP000309340">
    <property type="component" value="Unassembled WGS sequence"/>
</dbReference>
<keyword evidence="4" id="KW-1185">Reference proteome</keyword>
<dbReference type="GO" id="GO:0016020">
    <property type="term" value="C:membrane"/>
    <property type="evidence" value="ECO:0007669"/>
    <property type="project" value="TreeGrafter"/>
</dbReference>
<name>A0A4U0WXL8_9PEZI</name>
<dbReference type="PANTHER" id="PTHR43798">
    <property type="entry name" value="MONOACYLGLYCEROL LIPASE"/>
    <property type="match status" value="1"/>
</dbReference>
<evidence type="ECO:0000313" key="4">
    <source>
        <dbReference type="Proteomes" id="UP000309340"/>
    </source>
</evidence>
<proteinExistence type="predicted"/>
<gene>
    <name evidence="3" type="ORF">B0A55_08168</name>
</gene>
<dbReference type="Pfam" id="PF00561">
    <property type="entry name" value="Abhydrolase_1"/>
    <property type="match status" value="1"/>
</dbReference>
<dbReference type="OrthoDB" id="408373at2759"/>
<dbReference type="STRING" id="329884.A0A4U0WXL8"/>
<protein>
    <recommendedName>
        <fullName evidence="2">AB hydrolase-1 domain-containing protein</fullName>
    </recommendedName>
</protein>
<evidence type="ECO:0000313" key="3">
    <source>
        <dbReference type="EMBL" id="TKA68520.1"/>
    </source>
</evidence>
<feature type="non-terminal residue" evidence="3">
    <location>
        <position position="1"/>
    </location>
</feature>
<dbReference type="Gene3D" id="3.40.50.1820">
    <property type="entry name" value="alpha/beta hydrolase"/>
    <property type="match status" value="1"/>
</dbReference>